<dbReference type="InterPro" id="IPR029044">
    <property type="entry name" value="Nucleotide-diphossugar_trans"/>
</dbReference>
<dbReference type="Proteomes" id="UP000248592">
    <property type="component" value="Chromosome"/>
</dbReference>
<proteinExistence type="predicted"/>
<evidence type="ECO:0000256" key="1">
    <source>
        <dbReference type="ARBA" id="ARBA00022679"/>
    </source>
</evidence>
<name>A0A2Z4JUC5_9BURK</name>
<evidence type="ECO:0000313" key="4">
    <source>
        <dbReference type="Proteomes" id="UP000248592"/>
    </source>
</evidence>
<dbReference type="PANTHER" id="PTHR43584">
    <property type="entry name" value="NUCLEOTIDYL TRANSFERASE"/>
    <property type="match status" value="1"/>
</dbReference>
<organism evidence="3 4">
    <name type="scientific">Polynucleobacter paneuropaeus</name>
    <dbReference type="NCBI Taxonomy" id="2527775"/>
    <lineage>
        <taxon>Bacteria</taxon>
        <taxon>Pseudomonadati</taxon>
        <taxon>Pseudomonadota</taxon>
        <taxon>Betaproteobacteria</taxon>
        <taxon>Burkholderiales</taxon>
        <taxon>Burkholderiaceae</taxon>
        <taxon>Polynucleobacter</taxon>
    </lineage>
</organism>
<dbReference type="CDD" id="cd06422">
    <property type="entry name" value="NTP_transferase_like_1"/>
    <property type="match status" value="1"/>
</dbReference>
<dbReference type="NCBIfam" id="NF045761">
    <property type="entry name" value="NAMPUrTaseMurU"/>
    <property type="match status" value="1"/>
</dbReference>
<dbReference type="RefSeq" id="WP_112295005.1">
    <property type="nucleotide sequence ID" value="NZ_CBCSBS010000002.1"/>
</dbReference>
<dbReference type="EMBL" id="CP030085">
    <property type="protein sequence ID" value="AWW50381.1"/>
    <property type="molecule type" value="Genomic_DNA"/>
</dbReference>
<evidence type="ECO:0000313" key="3">
    <source>
        <dbReference type="EMBL" id="AWW50381.1"/>
    </source>
</evidence>
<sequence>MSNSSSLPCLLLAAGRGERMRPLTDELPKPLLKIGNQSLLERHLISLSQASIKKVVINHAWLGEKIEDALGDGSQFNLQIDYSREGTALETAGGIHKALDLLKPTDYVLVINGDVFCPNFPIASLLEQIPKLRANPAKPLAYLVMVPNPTQHPNGDFYLLEGSVQDISSPKAEKLTFSGIGIYHQGLFAHLKSGASAKLAPLLKEAMYKKQVLGEKYLGPWHDVGTPQRLQELNVTYAST</sequence>
<keyword evidence="2" id="KW-0548">Nucleotidyltransferase</keyword>
<dbReference type="AlphaFoldDB" id="A0A2Z4JUC5"/>
<reference evidence="4" key="1">
    <citation type="submission" date="2018-06" db="EMBL/GenBank/DDBJ databases">
        <title>Description of a new Polynucleobacter species.</title>
        <authorList>
            <person name="Hahn M.W."/>
        </authorList>
    </citation>
    <scope>NUCLEOTIDE SEQUENCE [LARGE SCALE GENOMIC DNA]</scope>
    <source>
        <strain evidence="4">MG-25-Pas1-D2</strain>
    </source>
</reference>
<keyword evidence="1 3" id="KW-0808">Transferase</keyword>
<dbReference type="SUPFAM" id="SSF53448">
    <property type="entry name" value="Nucleotide-diphospho-sugar transferases"/>
    <property type="match status" value="1"/>
</dbReference>
<accession>A0A2Z4JUC5</accession>
<gene>
    <name evidence="3" type="ORF">Pas1_08320</name>
</gene>
<dbReference type="InterPro" id="IPR050065">
    <property type="entry name" value="GlmU-like"/>
</dbReference>
<protein>
    <submittedName>
        <fullName evidence="3">Nucleotidyltransferase family protein</fullName>
    </submittedName>
</protein>
<dbReference type="GO" id="GO:0016779">
    <property type="term" value="F:nucleotidyltransferase activity"/>
    <property type="evidence" value="ECO:0007669"/>
    <property type="project" value="UniProtKB-KW"/>
</dbReference>
<dbReference type="Gene3D" id="3.90.550.10">
    <property type="entry name" value="Spore Coat Polysaccharide Biosynthesis Protein SpsA, Chain A"/>
    <property type="match status" value="1"/>
</dbReference>
<evidence type="ECO:0000256" key="2">
    <source>
        <dbReference type="ARBA" id="ARBA00022695"/>
    </source>
</evidence>
<dbReference type="InterPro" id="IPR054790">
    <property type="entry name" value="MurU"/>
</dbReference>
<dbReference type="PANTHER" id="PTHR43584:SF8">
    <property type="entry name" value="N-ACETYLMURAMATE ALPHA-1-PHOSPHATE URIDYLYLTRANSFERASE"/>
    <property type="match status" value="1"/>
</dbReference>
<dbReference type="Pfam" id="PF00483">
    <property type="entry name" value="NTP_transferase"/>
    <property type="match status" value="1"/>
</dbReference>
<dbReference type="InterPro" id="IPR005835">
    <property type="entry name" value="NTP_transferase_dom"/>
</dbReference>